<evidence type="ECO:0000313" key="8">
    <source>
        <dbReference type="Proteomes" id="UP000026923"/>
    </source>
</evidence>
<evidence type="ECO:0000256" key="3">
    <source>
        <dbReference type="ARBA" id="ARBA00022692"/>
    </source>
</evidence>
<feature type="transmembrane region" description="Helical" evidence="6">
    <location>
        <begin position="305"/>
        <end position="326"/>
    </location>
</feature>
<keyword evidence="2" id="KW-1003">Cell membrane</keyword>
<keyword evidence="5 6" id="KW-0472">Membrane</keyword>
<evidence type="ECO:0000256" key="2">
    <source>
        <dbReference type="ARBA" id="ARBA00022475"/>
    </source>
</evidence>
<feature type="transmembrane region" description="Helical" evidence="6">
    <location>
        <begin position="194"/>
        <end position="211"/>
    </location>
</feature>
<dbReference type="PANTHER" id="PTHR10010">
    <property type="entry name" value="SOLUTE CARRIER FAMILY 34 SODIUM PHOSPHATE , MEMBER 2-RELATED"/>
    <property type="match status" value="1"/>
</dbReference>
<comment type="caution">
    <text evidence="7">The sequence shown here is derived from an EMBL/GenBank/DDBJ whole genome shotgun (WGS) entry which is preliminary data.</text>
</comment>
<accession>A0A061JQU7</accession>
<organism evidence="7 8">
    <name type="scientific">Stutzerimonas stutzeri KOS6</name>
    <dbReference type="NCBI Taxonomy" id="1218352"/>
    <lineage>
        <taxon>Bacteria</taxon>
        <taxon>Pseudomonadati</taxon>
        <taxon>Pseudomonadota</taxon>
        <taxon>Gammaproteobacteria</taxon>
        <taxon>Pseudomonadales</taxon>
        <taxon>Pseudomonadaceae</taxon>
        <taxon>Stutzerimonas</taxon>
    </lineage>
</organism>
<dbReference type="EMBL" id="AMCZ02000005">
    <property type="protein sequence ID" value="EWC42116.1"/>
    <property type="molecule type" value="Genomic_DNA"/>
</dbReference>
<keyword evidence="4 6" id="KW-1133">Transmembrane helix</keyword>
<keyword evidence="3 6" id="KW-0812">Transmembrane</keyword>
<dbReference type="NCBIfam" id="NF037997">
    <property type="entry name" value="Na_Pi_symport"/>
    <property type="match status" value="1"/>
</dbReference>
<evidence type="ECO:0000256" key="1">
    <source>
        <dbReference type="ARBA" id="ARBA00004651"/>
    </source>
</evidence>
<feature type="transmembrane region" description="Helical" evidence="6">
    <location>
        <begin position="72"/>
        <end position="96"/>
    </location>
</feature>
<evidence type="ECO:0000256" key="6">
    <source>
        <dbReference type="SAM" id="Phobius"/>
    </source>
</evidence>
<evidence type="ECO:0000256" key="4">
    <source>
        <dbReference type="ARBA" id="ARBA00022989"/>
    </source>
</evidence>
<dbReference type="HOGENOM" id="CLU_025623_1_0_6"/>
<dbReference type="InterPro" id="IPR003841">
    <property type="entry name" value="Na/Pi_transpt"/>
</dbReference>
<dbReference type="GO" id="GO:0005436">
    <property type="term" value="F:sodium:phosphate symporter activity"/>
    <property type="evidence" value="ECO:0007669"/>
    <property type="project" value="InterPro"/>
</dbReference>
<dbReference type="PANTHER" id="PTHR10010:SF46">
    <property type="entry name" value="SODIUM-DEPENDENT PHOSPHATE TRANSPORT PROTEIN 2B"/>
    <property type="match status" value="1"/>
</dbReference>
<protein>
    <submittedName>
        <fullName evidence="7">Sodium:phosphate symporter</fullName>
    </submittedName>
</protein>
<dbReference type="GO" id="GO:0005886">
    <property type="term" value="C:plasma membrane"/>
    <property type="evidence" value="ECO:0007669"/>
    <property type="project" value="UniProtKB-SubCell"/>
</dbReference>
<dbReference type="eggNOG" id="COG1283">
    <property type="taxonomic scope" value="Bacteria"/>
</dbReference>
<feature type="transmembrane region" description="Helical" evidence="6">
    <location>
        <begin position="103"/>
        <end position="125"/>
    </location>
</feature>
<evidence type="ECO:0000313" key="7">
    <source>
        <dbReference type="EMBL" id="EWC42116.1"/>
    </source>
</evidence>
<name>A0A061JQU7_STUST</name>
<feature type="transmembrane region" description="Helical" evidence="6">
    <location>
        <begin position="156"/>
        <end position="174"/>
    </location>
</feature>
<feature type="transmembrane region" description="Helical" evidence="6">
    <location>
        <begin position="131"/>
        <end position="149"/>
    </location>
</feature>
<dbReference type="GO" id="GO:0044341">
    <property type="term" value="P:sodium-dependent phosphate transport"/>
    <property type="evidence" value="ECO:0007669"/>
    <property type="project" value="InterPro"/>
</dbReference>
<sequence length="611" mass="66539">MNKRFLKIFLPFAGVLMLSWTFWASDGWLELCAGLALFLFGMQCLEEGLREVAGSKLEQLLARSTATPLKGLMFGISGTMLLQSSTLVSLLTIAFISTGLIKLAGGIAILFGANLGSTTGIWLLALAGQNVSLSPLALPLLVFGVLASFTGDKGKAAGRIVLGIAFIFLGIDQIKSGFSSFGGLDLSHYHAGGLGGQLLFVAIGLLATVVLQSSHATLMLTLTALAAGQLDLGQALATAIGANVGTSVTTAFVGSLGGNRNGQRLALAHVLFNVTTAVVALVLLVPLTWLVQWLVTPLGLGDNRLIQLALFHSLFNGMGVLLFWPWQTQLANLLLRVLPERVEPAVLITELAPARPEEPAHARYLSDRALDSADAAASAVAQELQHLARLSLEVICHAIYLPVGLLRQQGQIDEAVLHARPEARALDAEQLYQRHIKGVYSDLLTFMGRLELPLDESHQAFWLNCQVAALQLVDAVKDAKHLQKNLGHYLRTDESAARQAYVELRRHLLESLREIRALNHSELPDERWRERLNWLDERAARFDAEFRSRLFESIRNHTLDGRQSSSLMNDLGYASRIIQSLRNALLIGEGHELTRQLRQLAEDDGPIIVAL</sequence>
<reference evidence="7 8" key="1">
    <citation type="journal article" date="2013" name="Genome Announc.">
        <title>Draft Genome of the Nitrogen-Fixing Bacterium Pseudomonas stutzeri Strain KOS6 Isolated from Industrial Hydrocarbon Sludge.</title>
        <authorList>
            <person name="Grigoryeva T.V."/>
            <person name="Laikov A.V."/>
            <person name="Naumova R.P."/>
            <person name="Manolov A.I."/>
            <person name="Larin A.K."/>
            <person name="Karpova I.Y."/>
            <person name="Semashko T.A."/>
            <person name="Alexeev D.G."/>
            <person name="Kostryukova E.S."/>
            <person name="Muller R."/>
            <person name="Govorun V.M."/>
        </authorList>
    </citation>
    <scope>NUCLEOTIDE SEQUENCE [LARGE SCALE GENOMIC DNA]</scope>
    <source>
        <strain evidence="7 8">KOS6</strain>
    </source>
</reference>
<dbReference type="AlphaFoldDB" id="A0A061JQU7"/>
<dbReference type="Pfam" id="PF02690">
    <property type="entry name" value="Na_Pi_cotrans"/>
    <property type="match status" value="1"/>
</dbReference>
<comment type="subcellular location">
    <subcellularLocation>
        <location evidence="1">Cell membrane</location>
        <topology evidence="1">Multi-pass membrane protein</topology>
    </subcellularLocation>
</comment>
<gene>
    <name evidence="7" type="ORF">B597_005685</name>
</gene>
<proteinExistence type="predicted"/>
<evidence type="ECO:0000256" key="5">
    <source>
        <dbReference type="ARBA" id="ARBA00023136"/>
    </source>
</evidence>
<feature type="transmembrane region" description="Helical" evidence="6">
    <location>
        <begin position="270"/>
        <end position="293"/>
    </location>
</feature>
<dbReference type="Proteomes" id="UP000026923">
    <property type="component" value="Unassembled WGS sequence"/>
</dbReference>